<dbReference type="Proteomes" id="UP000237925">
    <property type="component" value="Chromosome"/>
</dbReference>
<evidence type="ECO:0000256" key="1">
    <source>
        <dbReference type="SAM" id="MobiDB-lite"/>
    </source>
</evidence>
<keyword evidence="3" id="KW-1185">Reference proteome</keyword>
<protein>
    <submittedName>
        <fullName evidence="2">DUF3108 domain-containing protein</fullName>
    </submittedName>
</protein>
<dbReference type="AlphaFoldDB" id="A0A2R3QGV8"/>
<dbReference type="Pfam" id="PF11306">
    <property type="entry name" value="DUF3108"/>
    <property type="match status" value="1"/>
</dbReference>
<dbReference type="KEGG" id="mela:C6568_06815"/>
<sequence>MPRRALVPLLALVLAGHWLALTQLPLAGGGGQERDVDTLAFNTRMLAPSPPPPPAAAAPPPAPAPPRPVRRPRPAPKPAPQPAAPPEMTPDPPAVASRAVSPMDDELAPAAAEPGGADAVAAGPAGPELEPQGATAPAPADPASAPTATASAVAEPAAPAALAPTPEPAATTAKSTDVEIRPPGAGGMPVLNAMPPVRIPAPARLSFQVQGQARRLQYHASAELVWRQDGQRYQARQEVKAFLIGSRSQSSTGRITAHGLQPERFGDKAHSERAAHFDFAKGEVTFSANSPSAAIHEGAQDRLSVFIQLGAMLAAAPERYPSGTQIALTTVGVKSADRWAFTVQGPQTLELPAGPTPALKLQRVPPADKDYEQKAELWLGTELGYLPVRIRITQANGDFADLLLSEYGAP</sequence>
<evidence type="ECO:0000313" key="3">
    <source>
        <dbReference type="Proteomes" id="UP000237925"/>
    </source>
</evidence>
<gene>
    <name evidence="2" type="ORF">C6568_06815</name>
</gene>
<feature type="region of interest" description="Disordered" evidence="1">
    <location>
        <begin position="43"/>
        <end position="179"/>
    </location>
</feature>
<dbReference type="OrthoDB" id="8526020at2"/>
<feature type="compositionally biased region" description="Low complexity" evidence="1">
    <location>
        <begin position="108"/>
        <end position="127"/>
    </location>
</feature>
<feature type="compositionally biased region" description="Pro residues" evidence="1">
    <location>
        <begin position="75"/>
        <end position="93"/>
    </location>
</feature>
<dbReference type="EMBL" id="CP027667">
    <property type="protein sequence ID" value="AVO51005.1"/>
    <property type="molecule type" value="Genomic_DNA"/>
</dbReference>
<feature type="compositionally biased region" description="Low complexity" evidence="1">
    <location>
        <begin position="134"/>
        <end position="173"/>
    </location>
</feature>
<accession>A0A2R3QGV8</accession>
<proteinExistence type="predicted"/>
<reference evidence="2 3" key="1">
    <citation type="submission" date="2018-03" db="EMBL/GenBank/DDBJ databases">
        <title>Genome sequencing of Melaminivora sp.</title>
        <authorList>
            <person name="Kim S.-J."/>
            <person name="Heo J."/>
            <person name="Ahn J.-H."/>
            <person name="Kwon S.-W."/>
        </authorList>
    </citation>
    <scope>NUCLEOTIDE SEQUENCE [LARGE SCALE GENOMIC DNA]</scope>
    <source>
        <strain evidence="2 3">SC2-9</strain>
    </source>
</reference>
<evidence type="ECO:0000313" key="2">
    <source>
        <dbReference type="EMBL" id="AVO51005.1"/>
    </source>
</evidence>
<organism evidence="2 3">
    <name type="scientific">Melaminivora suipulveris</name>
    <dbReference type="NCBI Taxonomy" id="2109913"/>
    <lineage>
        <taxon>Bacteria</taxon>
        <taxon>Pseudomonadati</taxon>
        <taxon>Pseudomonadota</taxon>
        <taxon>Betaproteobacteria</taxon>
        <taxon>Burkholderiales</taxon>
        <taxon>Comamonadaceae</taxon>
        <taxon>Melaminivora</taxon>
    </lineage>
</organism>
<name>A0A2R3QGV8_9BURK</name>
<feature type="compositionally biased region" description="Pro residues" evidence="1">
    <location>
        <begin position="48"/>
        <end position="67"/>
    </location>
</feature>
<dbReference type="InterPro" id="IPR021457">
    <property type="entry name" value="DUF3108"/>
</dbReference>